<feature type="compositionally biased region" description="Low complexity" evidence="1">
    <location>
        <begin position="415"/>
        <end position="432"/>
    </location>
</feature>
<reference evidence="2" key="2">
    <citation type="submission" date="2020-11" db="EMBL/GenBank/DDBJ databases">
        <authorList>
            <person name="Cecchin M."/>
            <person name="Marcolungo L."/>
            <person name="Rossato M."/>
            <person name="Girolomoni L."/>
            <person name="Cosentino E."/>
            <person name="Cuine S."/>
            <person name="Li-Beisson Y."/>
            <person name="Delledonne M."/>
            <person name="Ballottari M."/>
        </authorList>
    </citation>
    <scope>NUCLEOTIDE SEQUENCE</scope>
    <source>
        <strain evidence="2">211/11P</strain>
        <tissue evidence="2">Whole cell</tissue>
    </source>
</reference>
<dbReference type="OrthoDB" id="515781at2759"/>
<feature type="region of interest" description="Disordered" evidence="1">
    <location>
        <begin position="28"/>
        <end position="47"/>
    </location>
</feature>
<feature type="region of interest" description="Disordered" evidence="1">
    <location>
        <begin position="222"/>
        <end position="260"/>
    </location>
</feature>
<sequence>MVQRRTWCKPESSGTPKALRQLAAVGRTPRAFSTRASNKMPTKGQAGGTSLTVAQYSQLVLRKYIGRQFSSDAQENLAIAAEELYVILKRVRGASSKDSEDCKAPLKAIRNTIDHFAFHGTRGADSEEVDALMQLYAALEECCQQRLNAAGGSEDREAALQVQDALRYRMTRLVTGDAWDTRPLLKVRVLKLMFGFSARDNMRLLSGSRGLGIEGVERRVGVPRQSRQAGNGGEQRVEQSSCSEAASRQESHPHIFGRRGSGAAAAAAAAAGPLNRWGDAINELGKMPGPRMLPLLKLAMLENLELSQAAGSAATAPPPAEPTPPTSAAASEHVSAVPPPAGPSPAASEGAGSTNSGGGPVAARVAPAAPSTPAQRPGPSRVVQAGQAEGKPPVSGVDDLLGLFDEPAPQRLQGARAQPSPTASSSSPGLPAEQVFGAFGSTAPGEGASNPFVASSPFLASTPAVMQHPVARAGQPVHQGPQAVPPDYAAGQLASLSISGPPPVVQPPAATPVWQYSPALPPQQYDQGQGAFSAPSTGQGPGSWAFSQGGPGASPQVRRSSEELFRHNSNPQPFGQPSGQPFD</sequence>
<evidence type="ECO:0000313" key="3">
    <source>
        <dbReference type="Proteomes" id="UP001055712"/>
    </source>
</evidence>
<feature type="compositionally biased region" description="Pro residues" evidence="1">
    <location>
        <begin position="316"/>
        <end position="325"/>
    </location>
</feature>
<gene>
    <name evidence="2" type="ORF">D9Q98_007990</name>
</gene>
<proteinExistence type="predicted"/>
<feature type="region of interest" description="Disordered" evidence="1">
    <location>
        <begin position="310"/>
        <end position="456"/>
    </location>
</feature>
<keyword evidence="3" id="KW-1185">Reference proteome</keyword>
<feature type="region of interest" description="Disordered" evidence="1">
    <location>
        <begin position="493"/>
        <end position="583"/>
    </location>
</feature>
<evidence type="ECO:0000256" key="1">
    <source>
        <dbReference type="SAM" id="MobiDB-lite"/>
    </source>
</evidence>
<feature type="compositionally biased region" description="Pro residues" evidence="1">
    <location>
        <begin position="500"/>
        <end position="510"/>
    </location>
</feature>
<organism evidence="2 3">
    <name type="scientific">Chlorella vulgaris</name>
    <name type="common">Green alga</name>
    <dbReference type="NCBI Taxonomy" id="3077"/>
    <lineage>
        <taxon>Eukaryota</taxon>
        <taxon>Viridiplantae</taxon>
        <taxon>Chlorophyta</taxon>
        <taxon>core chlorophytes</taxon>
        <taxon>Trebouxiophyceae</taxon>
        <taxon>Chlorellales</taxon>
        <taxon>Chlorellaceae</taxon>
        <taxon>Chlorella clade</taxon>
        <taxon>Chlorella</taxon>
    </lineage>
</organism>
<feature type="compositionally biased region" description="Low complexity" evidence="1">
    <location>
        <begin position="344"/>
        <end position="353"/>
    </location>
</feature>
<feature type="compositionally biased region" description="Low complexity" evidence="1">
    <location>
        <begin position="361"/>
        <end position="374"/>
    </location>
</feature>
<reference evidence="2" key="1">
    <citation type="journal article" date="2019" name="Plant J.">
        <title>Chlorella vulgaris genome assembly and annotation reveals the molecular basis for metabolic acclimation to high light conditions.</title>
        <authorList>
            <person name="Cecchin M."/>
            <person name="Marcolungo L."/>
            <person name="Rossato M."/>
            <person name="Girolomoni L."/>
            <person name="Cosentino E."/>
            <person name="Cuine S."/>
            <person name="Li-Beisson Y."/>
            <person name="Delledonne M."/>
            <person name="Ballottari M."/>
        </authorList>
    </citation>
    <scope>NUCLEOTIDE SEQUENCE</scope>
    <source>
        <strain evidence="2">211/11P</strain>
    </source>
</reference>
<feature type="compositionally biased region" description="Low complexity" evidence="1">
    <location>
        <begin position="326"/>
        <end position="336"/>
    </location>
</feature>
<dbReference type="EMBL" id="SIDB01000011">
    <property type="protein sequence ID" value="KAI3426022.1"/>
    <property type="molecule type" value="Genomic_DNA"/>
</dbReference>
<accession>A0A9D4THZ4</accession>
<comment type="caution">
    <text evidence="2">The sequence shown here is derived from an EMBL/GenBank/DDBJ whole genome shotgun (WGS) entry which is preliminary data.</text>
</comment>
<dbReference type="AlphaFoldDB" id="A0A9D4THZ4"/>
<evidence type="ECO:0000313" key="2">
    <source>
        <dbReference type="EMBL" id="KAI3426022.1"/>
    </source>
</evidence>
<dbReference type="Proteomes" id="UP001055712">
    <property type="component" value="Unassembled WGS sequence"/>
</dbReference>
<feature type="compositionally biased region" description="Low complexity" evidence="1">
    <location>
        <begin position="571"/>
        <end position="583"/>
    </location>
</feature>
<protein>
    <submittedName>
        <fullName evidence="2">Uncharacterized protein</fullName>
    </submittedName>
</protein>
<name>A0A9D4THZ4_CHLVU</name>